<dbReference type="WBParaSite" id="PEQ_0000119301-mRNA-1">
    <property type="protein sequence ID" value="PEQ_0000119301-mRNA-1"/>
    <property type="gene ID" value="PEQ_0000119301"/>
</dbReference>
<name>A0A914R4J8_PAREQ</name>
<organism evidence="1 2">
    <name type="scientific">Parascaris equorum</name>
    <name type="common">Equine roundworm</name>
    <dbReference type="NCBI Taxonomy" id="6256"/>
    <lineage>
        <taxon>Eukaryota</taxon>
        <taxon>Metazoa</taxon>
        <taxon>Ecdysozoa</taxon>
        <taxon>Nematoda</taxon>
        <taxon>Chromadorea</taxon>
        <taxon>Rhabditida</taxon>
        <taxon>Spirurina</taxon>
        <taxon>Ascaridomorpha</taxon>
        <taxon>Ascaridoidea</taxon>
        <taxon>Ascarididae</taxon>
        <taxon>Parascaris</taxon>
    </lineage>
</organism>
<dbReference type="Proteomes" id="UP000887564">
    <property type="component" value="Unplaced"/>
</dbReference>
<reference evidence="2" key="1">
    <citation type="submission" date="2022-11" db="UniProtKB">
        <authorList>
            <consortium name="WormBaseParasite"/>
        </authorList>
    </citation>
    <scope>IDENTIFICATION</scope>
</reference>
<keyword evidence="1" id="KW-1185">Reference proteome</keyword>
<accession>A0A914R4J8</accession>
<protein>
    <submittedName>
        <fullName evidence="2">Uncharacterized protein</fullName>
    </submittedName>
</protein>
<sequence length="94" mass="10235">MCACDDSPIETWGEVPPPRLTKICAAAVAPSMDASMMVAILQVLVHLAMCNTPNAALYSSQFDPACHPYRYRTVPKSSLTMYSEDRNSSKPDAP</sequence>
<evidence type="ECO:0000313" key="1">
    <source>
        <dbReference type="Proteomes" id="UP000887564"/>
    </source>
</evidence>
<dbReference type="AlphaFoldDB" id="A0A914R4J8"/>
<evidence type="ECO:0000313" key="2">
    <source>
        <dbReference type="WBParaSite" id="PEQ_0000119301-mRNA-1"/>
    </source>
</evidence>
<proteinExistence type="predicted"/>